<proteinExistence type="predicted"/>
<sequence>MSTTYIAMTVGFAAALAATAHLAVMRREHWRAAGYRQGLSVGLATAQTLIAELRVQIARLHAELEALRRKETP</sequence>
<evidence type="ECO:0000256" key="2">
    <source>
        <dbReference type="SAM" id="Phobius"/>
    </source>
</evidence>
<keyword evidence="2" id="KW-0472">Membrane</keyword>
<feature type="coiled-coil region" evidence="1">
    <location>
        <begin position="43"/>
        <end position="70"/>
    </location>
</feature>
<evidence type="ECO:0000313" key="4">
    <source>
        <dbReference type="Proteomes" id="UP000198706"/>
    </source>
</evidence>
<gene>
    <name evidence="3" type="ORF">SAMN05216186_10266</name>
</gene>
<protein>
    <submittedName>
        <fullName evidence="3">Uncharacterized protein</fullName>
    </submittedName>
</protein>
<keyword evidence="1" id="KW-0175">Coiled coil</keyword>
<name>A0A1G8V1E9_9PSED</name>
<dbReference type="EMBL" id="FNFD01000002">
    <property type="protein sequence ID" value="SDJ59891.1"/>
    <property type="molecule type" value="Genomic_DNA"/>
</dbReference>
<reference evidence="3 4" key="1">
    <citation type="submission" date="2016-10" db="EMBL/GenBank/DDBJ databases">
        <authorList>
            <person name="de Groot N.N."/>
        </authorList>
    </citation>
    <scope>NUCLEOTIDE SEQUENCE [LARGE SCALE GENOMIC DNA]</scope>
    <source>
        <strain evidence="3 4">JCM 21544</strain>
    </source>
</reference>
<keyword evidence="2" id="KW-0812">Transmembrane</keyword>
<dbReference type="AlphaFoldDB" id="A0A1G8V1E9"/>
<evidence type="ECO:0000313" key="3">
    <source>
        <dbReference type="EMBL" id="SDJ59891.1"/>
    </source>
</evidence>
<keyword evidence="4" id="KW-1185">Reference proteome</keyword>
<dbReference type="STRING" id="137658.SAMN05216186_10266"/>
<dbReference type="Proteomes" id="UP000198706">
    <property type="component" value="Unassembled WGS sequence"/>
</dbReference>
<evidence type="ECO:0000256" key="1">
    <source>
        <dbReference type="SAM" id="Coils"/>
    </source>
</evidence>
<dbReference type="RefSeq" id="WP_084336849.1">
    <property type="nucleotide sequence ID" value="NZ_FNFD01000002.1"/>
</dbReference>
<keyword evidence="2" id="KW-1133">Transmembrane helix</keyword>
<feature type="transmembrane region" description="Helical" evidence="2">
    <location>
        <begin position="6"/>
        <end position="24"/>
    </location>
</feature>
<accession>A0A1G8V1E9</accession>
<organism evidence="3 4">
    <name type="scientific">Pseudomonas indica</name>
    <dbReference type="NCBI Taxonomy" id="137658"/>
    <lineage>
        <taxon>Bacteria</taxon>
        <taxon>Pseudomonadati</taxon>
        <taxon>Pseudomonadota</taxon>
        <taxon>Gammaproteobacteria</taxon>
        <taxon>Pseudomonadales</taxon>
        <taxon>Pseudomonadaceae</taxon>
        <taxon>Pseudomonas</taxon>
    </lineage>
</organism>